<evidence type="ECO:0000256" key="1">
    <source>
        <dbReference type="ARBA" id="ARBA00004651"/>
    </source>
</evidence>
<dbReference type="InterPro" id="IPR010432">
    <property type="entry name" value="RDD"/>
</dbReference>
<name>A0A9X3BPS8_9MYCO</name>
<dbReference type="Pfam" id="PF06271">
    <property type="entry name" value="RDD"/>
    <property type="match status" value="1"/>
</dbReference>
<evidence type="ECO:0000256" key="6">
    <source>
        <dbReference type="SAM" id="MobiDB-lite"/>
    </source>
</evidence>
<feature type="transmembrane region" description="Helical" evidence="7">
    <location>
        <begin position="29"/>
        <end position="51"/>
    </location>
</feature>
<dbReference type="RefSeq" id="WP_264014602.1">
    <property type="nucleotide sequence ID" value="NZ_JACKSJ010000184.1"/>
</dbReference>
<keyword evidence="10" id="KW-1185">Reference proteome</keyword>
<dbReference type="PANTHER" id="PTHR36115:SF6">
    <property type="entry name" value="PROLINE-RICH ANTIGEN HOMOLOG"/>
    <property type="match status" value="1"/>
</dbReference>
<evidence type="ECO:0000256" key="4">
    <source>
        <dbReference type="ARBA" id="ARBA00022989"/>
    </source>
</evidence>
<organism evidence="9 10">
    <name type="scientific">[Mycobacterium] manitobense</name>
    <dbReference type="NCBI Taxonomy" id="190147"/>
    <lineage>
        <taxon>Bacteria</taxon>
        <taxon>Bacillati</taxon>
        <taxon>Actinomycetota</taxon>
        <taxon>Actinomycetes</taxon>
        <taxon>Mycobacteriales</taxon>
        <taxon>Mycobacteriaceae</taxon>
        <taxon>Mycolicibacterium</taxon>
    </lineage>
</organism>
<keyword evidence="5 7" id="KW-0472">Membrane</keyword>
<feature type="region of interest" description="Disordered" evidence="6">
    <location>
        <begin position="1"/>
        <end position="22"/>
    </location>
</feature>
<dbReference type="GO" id="GO:0005886">
    <property type="term" value="C:plasma membrane"/>
    <property type="evidence" value="ECO:0007669"/>
    <property type="project" value="UniProtKB-SubCell"/>
</dbReference>
<feature type="transmembrane region" description="Helical" evidence="7">
    <location>
        <begin position="58"/>
        <end position="81"/>
    </location>
</feature>
<protein>
    <submittedName>
        <fullName evidence="9">RDD family protein</fullName>
    </submittedName>
</protein>
<evidence type="ECO:0000313" key="9">
    <source>
        <dbReference type="EMBL" id="MCV7172425.1"/>
    </source>
</evidence>
<reference evidence="9" key="1">
    <citation type="submission" date="2020-07" db="EMBL/GenBank/DDBJ databases">
        <authorList>
            <person name="Pettersson B.M.F."/>
            <person name="Behra P.R.K."/>
            <person name="Ramesh M."/>
            <person name="Das S."/>
            <person name="Dasgupta S."/>
            <person name="Kirsebom L.A."/>
        </authorList>
    </citation>
    <scope>NUCLEOTIDE SEQUENCE</scope>
    <source>
        <strain evidence="9">DSM 44615</strain>
    </source>
</reference>
<proteinExistence type="predicted"/>
<evidence type="ECO:0000256" key="2">
    <source>
        <dbReference type="ARBA" id="ARBA00022475"/>
    </source>
</evidence>
<evidence type="ECO:0000313" key="10">
    <source>
        <dbReference type="Proteomes" id="UP001140293"/>
    </source>
</evidence>
<keyword evidence="2" id="KW-1003">Cell membrane</keyword>
<feature type="domain" description="RDD" evidence="8">
    <location>
        <begin position="23"/>
        <end position="146"/>
    </location>
</feature>
<accession>A0A9X3BPS8</accession>
<feature type="transmembrane region" description="Helical" evidence="7">
    <location>
        <begin position="167"/>
        <end position="186"/>
    </location>
</feature>
<comment type="subcellular location">
    <subcellularLocation>
        <location evidence="1">Cell membrane</location>
        <topology evidence="1">Multi-pass membrane protein</topology>
    </subcellularLocation>
</comment>
<dbReference type="InterPro" id="IPR051791">
    <property type="entry name" value="Pra-immunoreactive"/>
</dbReference>
<dbReference type="PANTHER" id="PTHR36115">
    <property type="entry name" value="PROLINE-RICH ANTIGEN HOMOLOG-RELATED"/>
    <property type="match status" value="1"/>
</dbReference>
<evidence type="ECO:0000256" key="5">
    <source>
        <dbReference type="ARBA" id="ARBA00023136"/>
    </source>
</evidence>
<evidence type="ECO:0000256" key="7">
    <source>
        <dbReference type="SAM" id="Phobius"/>
    </source>
</evidence>
<reference evidence="9" key="2">
    <citation type="journal article" date="2022" name="BMC Genomics">
        <title>Comparative genome analysis of mycobacteria focusing on tRNA and non-coding RNA.</title>
        <authorList>
            <person name="Behra P.R.K."/>
            <person name="Pettersson B.M.F."/>
            <person name="Ramesh M."/>
            <person name="Das S."/>
            <person name="Dasgupta S."/>
            <person name="Kirsebom L.A."/>
        </authorList>
    </citation>
    <scope>NUCLEOTIDE SEQUENCE</scope>
    <source>
        <strain evidence="9">DSM 44615</strain>
    </source>
</reference>
<dbReference type="Proteomes" id="UP001140293">
    <property type="component" value="Unassembled WGS sequence"/>
</dbReference>
<keyword evidence="3 7" id="KW-0812">Transmembrane</keyword>
<evidence type="ECO:0000259" key="8">
    <source>
        <dbReference type="Pfam" id="PF06271"/>
    </source>
</evidence>
<comment type="caution">
    <text evidence="9">The sequence shown here is derived from an EMBL/GenBank/DDBJ whole genome shotgun (WGS) entry which is preliminary data.</text>
</comment>
<dbReference type="EMBL" id="JACKSJ010000184">
    <property type="protein sequence ID" value="MCV7172425.1"/>
    <property type="molecule type" value="Genomic_DNA"/>
</dbReference>
<dbReference type="AlphaFoldDB" id="A0A9X3BPS8"/>
<keyword evidence="4 7" id="KW-1133">Transmembrane helix</keyword>
<evidence type="ECO:0000256" key="3">
    <source>
        <dbReference type="ARBA" id="ARBA00022692"/>
    </source>
</evidence>
<sequence length="324" mass="34790">MTAVLDAPPHEATAAGTPDGRPASWQARAAAIALDVLPGVAVAATMALCAFTALETGWLFWVFTVAGAAAVLATMANRWLLPATTGWSVGRAVAGIRVVRRDGTAAGVWRLLVRDLAHLLDTAALLVGWLWPLWDGRNRTFADLLTGTEVRVSDRPERDVRRTAGKVLLAAVVVCALAVGLSYLVVYRQERAVDQAHQQIAEQGPRIVEQMLSYGLDTMADDFARAQGLATDSYRAQLTEQQDAAKKSGASTNEYWAVSSAVLPGVSEDRAAMLLAMQGQRGTDPKDLKFITATLRVDFEKSGGQWRVSNLAVLKRPLINGATQ</sequence>
<gene>
    <name evidence="9" type="ORF">H7I41_21140</name>
</gene>